<dbReference type="InterPro" id="IPR001650">
    <property type="entry name" value="Helicase_C-like"/>
</dbReference>
<dbReference type="PROSITE" id="PS51194">
    <property type="entry name" value="HELICASE_CTER"/>
    <property type="match status" value="1"/>
</dbReference>
<evidence type="ECO:0000256" key="3">
    <source>
        <dbReference type="ARBA" id="ARBA00022806"/>
    </source>
</evidence>
<dbReference type="EMBL" id="RDQH01000341">
    <property type="protein sequence ID" value="RXH73211.1"/>
    <property type="molecule type" value="Genomic_DNA"/>
</dbReference>
<dbReference type="PROSITE" id="PS00039">
    <property type="entry name" value="DEAD_ATP_HELICASE"/>
    <property type="match status" value="1"/>
</dbReference>
<dbReference type="Pfam" id="PF00270">
    <property type="entry name" value="DEAD"/>
    <property type="match status" value="1"/>
</dbReference>
<reference evidence="13 14" key="1">
    <citation type="submission" date="2018-10" db="EMBL/GenBank/DDBJ databases">
        <title>A high-quality apple genome assembly.</title>
        <authorList>
            <person name="Hu J."/>
        </authorList>
    </citation>
    <scope>NUCLEOTIDE SEQUENCE [LARGE SCALE GENOMIC DNA]</scope>
    <source>
        <strain evidence="14">cv. HFTH1</strain>
        <tissue evidence="13">Young leaf</tissue>
    </source>
</reference>
<organism evidence="13 14">
    <name type="scientific">Malus domestica</name>
    <name type="common">Apple</name>
    <name type="synonym">Pyrus malus</name>
    <dbReference type="NCBI Taxonomy" id="3750"/>
    <lineage>
        <taxon>Eukaryota</taxon>
        <taxon>Viridiplantae</taxon>
        <taxon>Streptophyta</taxon>
        <taxon>Embryophyta</taxon>
        <taxon>Tracheophyta</taxon>
        <taxon>Spermatophyta</taxon>
        <taxon>Magnoliopsida</taxon>
        <taxon>eudicotyledons</taxon>
        <taxon>Gunneridae</taxon>
        <taxon>Pentapetalae</taxon>
        <taxon>rosids</taxon>
        <taxon>fabids</taxon>
        <taxon>Rosales</taxon>
        <taxon>Rosaceae</taxon>
        <taxon>Amygdaloideae</taxon>
        <taxon>Maleae</taxon>
        <taxon>Malus</taxon>
    </lineage>
</organism>
<dbReference type="Pfam" id="PF13959">
    <property type="entry name" value="CTE_SPB4"/>
    <property type="match status" value="1"/>
</dbReference>
<dbReference type="SMART" id="SM01178">
    <property type="entry name" value="DUF4217"/>
    <property type="match status" value="1"/>
</dbReference>
<evidence type="ECO:0000256" key="1">
    <source>
        <dbReference type="ARBA" id="ARBA00022741"/>
    </source>
</evidence>
<keyword evidence="3 7" id="KW-0347">Helicase</keyword>
<dbReference type="GO" id="GO:0016887">
    <property type="term" value="F:ATP hydrolysis activity"/>
    <property type="evidence" value="ECO:0007669"/>
    <property type="project" value="RHEA"/>
</dbReference>
<evidence type="ECO:0000256" key="4">
    <source>
        <dbReference type="ARBA" id="ARBA00022840"/>
    </source>
</evidence>
<evidence type="ECO:0000256" key="2">
    <source>
        <dbReference type="ARBA" id="ARBA00022801"/>
    </source>
</evidence>
<evidence type="ECO:0000313" key="13">
    <source>
        <dbReference type="EMBL" id="RXH73211.1"/>
    </source>
</evidence>
<evidence type="ECO:0000313" key="14">
    <source>
        <dbReference type="Proteomes" id="UP000290289"/>
    </source>
</evidence>
<dbReference type="InterPro" id="IPR011545">
    <property type="entry name" value="DEAD/DEAH_box_helicase_dom"/>
</dbReference>
<dbReference type="SUPFAM" id="SSF52540">
    <property type="entry name" value="P-loop containing nucleoside triphosphate hydrolases"/>
    <property type="match status" value="2"/>
</dbReference>
<dbReference type="STRING" id="3750.A0A498HVL3"/>
<dbReference type="InterPro" id="IPR014001">
    <property type="entry name" value="Helicase_ATP-bd"/>
</dbReference>
<gene>
    <name evidence="13" type="ORF">DVH24_012895</name>
</gene>
<dbReference type="Proteomes" id="UP000290289">
    <property type="component" value="Chromosome 15"/>
</dbReference>
<name>A0A498HVL3_MALDO</name>
<dbReference type="InterPro" id="IPR025313">
    <property type="entry name" value="SPB4-like_CTE"/>
</dbReference>
<evidence type="ECO:0000256" key="6">
    <source>
        <dbReference type="PROSITE-ProRule" id="PRU00552"/>
    </source>
</evidence>
<keyword evidence="1 7" id="KW-0547">Nucleotide-binding</keyword>
<evidence type="ECO:0000259" key="11">
    <source>
        <dbReference type="PROSITE" id="PS51194"/>
    </source>
</evidence>
<evidence type="ECO:0000256" key="8">
    <source>
        <dbReference type="RuleBase" id="RU365068"/>
    </source>
</evidence>
<dbReference type="PROSITE" id="PS51195">
    <property type="entry name" value="Q_MOTIF"/>
    <property type="match status" value="1"/>
</dbReference>
<comment type="similarity">
    <text evidence="7">Belongs to the DEAD box helicase family.</text>
</comment>
<evidence type="ECO:0000259" key="12">
    <source>
        <dbReference type="PROSITE" id="PS51195"/>
    </source>
</evidence>
<dbReference type="GO" id="GO:0003724">
    <property type="term" value="F:RNA helicase activity"/>
    <property type="evidence" value="ECO:0007669"/>
    <property type="project" value="UniProtKB-EC"/>
</dbReference>
<keyword evidence="14" id="KW-1185">Reference proteome</keyword>
<feature type="compositionally biased region" description="Acidic residues" evidence="9">
    <location>
        <begin position="693"/>
        <end position="702"/>
    </location>
</feature>
<dbReference type="PANTHER" id="PTHR24031">
    <property type="entry name" value="RNA HELICASE"/>
    <property type="match status" value="1"/>
</dbReference>
<dbReference type="InterPro" id="IPR000629">
    <property type="entry name" value="RNA-helicase_DEAD-box_CS"/>
</dbReference>
<proteinExistence type="inferred from homology"/>
<evidence type="ECO:0000256" key="9">
    <source>
        <dbReference type="SAM" id="MobiDB-lite"/>
    </source>
</evidence>
<dbReference type="SMART" id="SM00487">
    <property type="entry name" value="DEXDc"/>
    <property type="match status" value="1"/>
</dbReference>
<sequence>MRKLKSKKYRIKKKLSEELQEIELLKSWIESQQPERGSNPMSLPDLPSDAPLGRVGNPTLFSRYAGATRFEQLPISKKTKDALRQSKYIVMTDIQRAALPHALCGRDVRGASKTGSGKTLAFVIPLLEKLYRERWCRDDGVGVIVLSPTRELAIQTFLVLNSVGRHHDFSAGLLIGGRKGVKEEKERANKLNILVCTPGRLLQHMNETEHFFCSQLQVLVLDEADRMLSDASFKPAVELIIKDLPKDRQIFLFSATHPKDVKDLATLCLKDPEFVSVHEKSVTATPTNLQQTYIIVPLHRKLDMLWGFIRSNLKSRILVFLSTRKQVEFVYKAFAKLQPGIPLKRIHGKRKQEERMVTVSQFSKNPIVLFSTDVASRGLDFDQAVDWVVQVDCPEDVASYIHRVGRTARFDSVGRSLLFLMPSEEKMLDKLQAAKIPIREKKPNKDLVQSLSKLLASKIVQDPDLLRGVANRAVITYVKSVKKQKDKEIFDVKELPIDEFSKSIGLPFPPRMRFLNNEINNSSKKVSELSPIVEPENLDKDNEFELLPKEELDISDSSEEDREKDPFLTNDTANAADWEGRKIEHTMSPSTLSTRVSKKKKKKLKINIHRPVGTRVVFDDEGNSLPPLARLADINNARAPLDQIQDKKTEYYKKLREGLKKEDKDDKAQYHNRRREKRLKNKMKWKRGNTYEKEEDVSDSEGEAYANRPHKRSKIYFGSDDDDGEIKESKDKLGFIADSISLAEQEAVALKVLSAMHS</sequence>
<dbReference type="InterPro" id="IPR027417">
    <property type="entry name" value="P-loop_NTPase"/>
</dbReference>
<comment type="domain">
    <text evidence="8">The Q motif is unique to and characteristic of the DEAD box family of RNA helicases and controls ATP binding and hydrolysis.</text>
</comment>
<dbReference type="InterPro" id="IPR014014">
    <property type="entry name" value="RNA_helicase_DEAD_Q_motif"/>
</dbReference>
<keyword evidence="2 7" id="KW-0378">Hydrolase</keyword>
<evidence type="ECO:0000259" key="10">
    <source>
        <dbReference type="PROSITE" id="PS51192"/>
    </source>
</evidence>
<comment type="catalytic activity">
    <reaction evidence="8">
        <text>ATP + H2O = ADP + phosphate + H(+)</text>
        <dbReference type="Rhea" id="RHEA:13065"/>
        <dbReference type="ChEBI" id="CHEBI:15377"/>
        <dbReference type="ChEBI" id="CHEBI:15378"/>
        <dbReference type="ChEBI" id="CHEBI:30616"/>
        <dbReference type="ChEBI" id="CHEBI:43474"/>
        <dbReference type="ChEBI" id="CHEBI:456216"/>
        <dbReference type="EC" id="3.6.4.13"/>
    </reaction>
</comment>
<feature type="compositionally biased region" description="Basic and acidic residues" evidence="9">
    <location>
        <begin position="659"/>
        <end position="669"/>
    </location>
</feature>
<feature type="short sequence motif" description="Q motif" evidence="6">
    <location>
        <begin position="68"/>
        <end position="96"/>
    </location>
</feature>
<feature type="compositionally biased region" description="Basic residues" evidence="9">
    <location>
        <begin position="670"/>
        <end position="687"/>
    </location>
</feature>
<keyword evidence="4 7" id="KW-0067">ATP-binding</keyword>
<feature type="domain" description="DEAD-box RNA helicase Q" evidence="12">
    <location>
        <begin position="68"/>
        <end position="96"/>
    </location>
</feature>
<dbReference type="SMART" id="SM00490">
    <property type="entry name" value="HELICc"/>
    <property type="match status" value="1"/>
</dbReference>
<dbReference type="Pfam" id="PF00271">
    <property type="entry name" value="Helicase_C"/>
    <property type="match status" value="1"/>
</dbReference>
<dbReference type="CDD" id="cd18787">
    <property type="entry name" value="SF2_C_DEAD"/>
    <property type="match status" value="1"/>
</dbReference>
<protein>
    <recommendedName>
        <fullName evidence="8">ATP-dependent RNA helicase</fullName>
        <ecNumber evidence="8">3.6.4.13</ecNumber>
    </recommendedName>
</protein>
<comment type="function">
    <text evidence="8">RNA helicase.</text>
</comment>
<dbReference type="GO" id="GO:0003723">
    <property type="term" value="F:RNA binding"/>
    <property type="evidence" value="ECO:0007669"/>
    <property type="project" value="UniProtKB-UniRule"/>
</dbReference>
<feature type="domain" description="Helicase C-terminal" evidence="11">
    <location>
        <begin position="301"/>
        <end position="455"/>
    </location>
</feature>
<dbReference type="EC" id="3.6.4.13" evidence="8"/>
<evidence type="ECO:0000256" key="7">
    <source>
        <dbReference type="RuleBase" id="RU000492"/>
    </source>
</evidence>
<dbReference type="AlphaFoldDB" id="A0A498HVL3"/>
<dbReference type="GO" id="GO:0005524">
    <property type="term" value="F:ATP binding"/>
    <property type="evidence" value="ECO:0007669"/>
    <property type="project" value="UniProtKB-UniRule"/>
</dbReference>
<dbReference type="Gene3D" id="3.40.50.300">
    <property type="entry name" value="P-loop containing nucleotide triphosphate hydrolases"/>
    <property type="match status" value="2"/>
</dbReference>
<comment type="caution">
    <text evidence="13">The sequence shown here is derived from an EMBL/GenBank/DDBJ whole genome shotgun (WGS) entry which is preliminary data.</text>
</comment>
<feature type="region of interest" description="Disordered" evidence="9">
    <location>
        <begin position="659"/>
        <end position="723"/>
    </location>
</feature>
<accession>A0A498HVL3</accession>
<dbReference type="PROSITE" id="PS51192">
    <property type="entry name" value="HELICASE_ATP_BIND_1"/>
    <property type="match status" value="1"/>
</dbReference>
<keyword evidence="5 8" id="KW-0694">RNA-binding</keyword>
<feature type="domain" description="Helicase ATP-binding" evidence="10">
    <location>
        <begin position="99"/>
        <end position="275"/>
    </location>
</feature>
<evidence type="ECO:0000256" key="5">
    <source>
        <dbReference type="ARBA" id="ARBA00022884"/>
    </source>
</evidence>
<dbReference type="CDD" id="cd17941">
    <property type="entry name" value="DEADc_DDX10"/>
    <property type="match status" value="1"/>
</dbReference>